<evidence type="ECO:0000313" key="6">
    <source>
        <dbReference type="Proteomes" id="UP000716004"/>
    </source>
</evidence>
<evidence type="ECO:0000259" key="4">
    <source>
        <dbReference type="Pfam" id="PF00557"/>
    </source>
</evidence>
<evidence type="ECO:0000256" key="3">
    <source>
        <dbReference type="RuleBase" id="RU000590"/>
    </source>
</evidence>
<organism evidence="5 6">
    <name type="scientific">Candidatus Sysuiplasma superficiale</name>
    <dbReference type="NCBI Taxonomy" id="2823368"/>
    <lineage>
        <taxon>Archaea</taxon>
        <taxon>Methanobacteriati</taxon>
        <taxon>Thermoplasmatota</taxon>
        <taxon>Thermoplasmata</taxon>
        <taxon>Candidatus Sysuiplasmatales</taxon>
        <taxon>Candidatus Sysuiplasmataceae</taxon>
        <taxon>Candidatus Sysuiplasma</taxon>
    </lineage>
</organism>
<evidence type="ECO:0000256" key="1">
    <source>
        <dbReference type="ARBA" id="ARBA00022723"/>
    </source>
</evidence>
<keyword evidence="1 3" id="KW-0479">Metal-binding</keyword>
<proteinExistence type="inferred from homology"/>
<dbReference type="Gene3D" id="3.90.230.10">
    <property type="entry name" value="Creatinase/methionine aminopeptidase superfamily"/>
    <property type="match status" value="1"/>
</dbReference>
<dbReference type="PROSITE" id="PS00491">
    <property type="entry name" value="PROLINE_PEPTIDASE"/>
    <property type="match status" value="1"/>
</dbReference>
<comment type="similarity">
    <text evidence="3">Belongs to the peptidase M24B family.</text>
</comment>
<sequence length="108" mass="11139">AQSAAMSEISPGATGKDVDAAARNVIDSSEFKGTFIHSLGHGLGLQVHDGLPSLSPSSKGKLESGMVVTVEPGAYLQGFGGVRIEDDVVVTSSSPRILTDADRQLIEC</sequence>
<dbReference type="GO" id="GO:0016787">
    <property type="term" value="F:hydrolase activity"/>
    <property type="evidence" value="ECO:0007669"/>
    <property type="project" value="UniProtKB-KW"/>
</dbReference>
<dbReference type="EMBL" id="JAGVSJ010000099">
    <property type="protein sequence ID" value="MBX8632874.1"/>
    <property type="molecule type" value="Genomic_DNA"/>
</dbReference>
<feature type="domain" description="Peptidase M24" evidence="4">
    <location>
        <begin position="1"/>
        <end position="91"/>
    </location>
</feature>
<dbReference type="InterPro" id="IPR000994">
    <property type="entry name" value="Pept_M24"/>
</dbReference>
<dbReference type="SUPFAM" id="SSF55920">
    <property type="entry name" value="Creatinase/aminopeptidase"/>
    <property type="match status" value="1"/>
</dbReference>
<accession>A0A8J7YLU7</accession>
<evidence type="ECO:0000313" key="5">
    <source>
        <dbReference type="EMBL" id="MBX8632874.1"/>
    </source>
</evidence>
<dbReference type="Pfam" id="PF00557">
    <property type="entry name" value="Peptidase_M24"/>
    <property type="match status" value="1"/>
</dbReference>
<dbReference type="PANTHER" id="PTHR46112">
    <property type="entry name" value="AMINOPEPTIDASE"/>
    <property type="match status" value="1"/>
</dbReference>
<dbReference type="InterPro" id="IPR036005">
    <property type="entry name" value="Creatinase/aminopeptidase-like"/>
</dbReference>
<evidence type="ECO:0000256" key="2">
    <source>
        <dbReference type="ARBA" id="ARBA00022801"/>
    </source>
</evidence>
<dbReference type="Proteomes" id="UP000716004">
    <property type="component" value="Unassembled WGS sequence"/>
</dbReference>
<dbReference type="InterPro" id="IPR050659">
    <property type="entry name" value="Peptidase_M24B"/>
</dbReference>
<reference evidence="5" key="1">
    <citation type="submission" date="2021-04" db="EMBL/GenBank/DDBJ databases">
        <title>Genomic insights into ecological role and evolution of a novel Thermoplasmata order Candidatus Sysuiplasmatales.</title>
        <authorList>
            <person name="Yuan Y."/>
        </authorList>
    </citation>
    <scope>NUCLEOTIDE SEQUENCE</scope>
    <source>
        <strain evidence="5">YP2-bin.285</strain>
    </source>
</reference>
<gene>
    <name evidence="5" type="ORF">J9259_10255</name>
</gene>
<name>A0A8J7YLU7_9ARCH</name>
<keyword evidence="2" id="KW-0378">Hydrolase</keyword>
<feature type="non-terminal residue" evidence="5">
    <location>
        <position position="1"/>
    </location>
</feature>
<dbReference type="PANTHER" id="PTHR46112:SF8">
    <property type="entry name" value="CYTOPLASMIC PEPTIDASE PEPQ-RELATED"/>
    <property type="match status" value="1"/>
</dbReference>
<protein>
    <submittedName>
        <fullName evidence="5">M24 family metallopeptidase</fullName>
    </submittedName>
</protein>
<comment type="caution">
    <text evidence="5">The sequence shown here is derived from an EMBL/GenBank/DDBJ whole genome shotgun (WGS) entry which is preliminary data.</text>
</comment>
<dbReference type="InterPro" id="IPR001131">
    <property type="entry name" value="Peptidase_M24B_aminopep-P_CS"/>
</dbReference>
<dbReference type="GO" id="GO:0046872">
    <property type="term" value="F:metal ion binding"/>
    <property type="evidence" value="ECO:0007669"/>
    <property type="project" value="UniProtKB-KW"/>
</dbReference>
<dbReference type="AlphaFoldDB" id="A0A8J7YLU7"/>